<feature type="signal peptide" evidence="2">
    <location>
        <begin position="1"/>
        <end position="17"/>
    </location>
</feature>
<comment type="caution">
    <text evidence="3">The sequence shown here is derived from an EMBL/GenBank/DDBJ whole genome shotgun (WGS) entry which is preliminary data.</text>
</comment>
<reference evidence="3" key="1">
    <citation type="journal article" date="2024" name="Gigascience">
        <title>Chromosome-level genome of the poultry shaft louse Menopon gallinae provides insight into the host-switching and adaptive evolution of parasitic lice.</title>
        <authorList>
            <person name="Xu Y."/>
            <person name="Ma L."/>
            <person name="Liu S."/>
            <person name="Liang Y."/>
            <person name="Liu Q."/>
            <person name="He Z."/>
            <person name="Tian L."/>
            <person name="Duan Y."/>
            <person name="Cai W."/>
            <person name="Li H."/>
            <person name="Song F."/>
        </authorList>
    </citation>
    <scope>NUCLEOTIDE SEQUENCE</scope>
    <source>
        <strain evidence="3">Cailab_2023a</strain>
    </source>
</reference>
<accession>A0AAW2I9G2</accession>
<evidence type="ECO:0000313" key="3">
    <source>
        <dbReference type="EMBL" id="KAL0278441.1"/>
    </source>
</evidence>
<name>A0AAW2I9G2_9NEOP</name>
<organism evidence="3">
    <name type="scientific">Menopon gallinae</name>
    <name type="common">poultry shaft louse</name>
    <dbReference type="NCBI Taxonomy" id="328185"/>
    <lineage>
        <taxon>Eukaryota</taxon>
        <taxon>Metazoa</taxon>
        <taxon>Ecdysozoa</taxon>
        <taxon>Arthropoda</taxon>
        <taxon>Hexapoda</taxon>
        <taxon>Insecta</taxon>
        <taxon>Pterygota</taxon>
        <taxon>Neoptera</taxon>
        <taxon>Paraneoptera</taxon>
        <taxon>Psocodea</taxon>
        <taxon>Troctomorpha</taxon>
        <taxon>Phthiraptera</taxon>
        <taxon>Amblycera</taxon>
        <taxon>Menoponidae</taxon>
        <taxon>Menopon</taxon>
    </lineage>
</organism>
<evidence type="ECO:0000256" key="2">
    <source>
        <dbReference type="SAM" id="SignalP"/>
    </source>
</evidence>
<sequence length="132" mass="14674">MFKYLVLIMVLGQLTQAQKSFYAGSQAWYPKVLAKYRTTTTTTTESIDNRVGENTIGLDTTTQTQVGPEEESEYDRFIHRVSNWPADKQPFWYKNREAISAMINQGVDGGNGQQGSSNSLGGNIRSPFAGRG</sequence>
<keyword evidence="2" id="KW-0732">Signal</keyword>
<evidence type="ECO:0000256" key="1">
    <source>
        <dbReference type="SAM" id="MobiDB-lite"/>
    </source>
</evidence>
<dbReference type="AlphaFoldDB" id="A0AAW2I9G2"/>
<feature type="chain" id="PRO_5043318389" evidence="2">
    <location>
        <begin position="18"/>
        <end position="132"/>
    </location>
</feature>
<feature type="region of interest" description="Disordered" evidence="1">
    <location>
        <begin position="105"/>
        <end position="132"/>
    </location>
</feature>
<feature type="compositionally biased region" description="Low complexity" evidence="1">
    <location>
        <begin position="114"/>
        <end position="123"/>
    </location>
</feature>
<dbReference type="EMBL" id="JARGDH010000001">
    <property type="protein sequence ID" value="KAL0278441.1"/>
    <property type="molecule type" value="Genomic_DNA"/>
</dbReference>
<protein>
    <submittedName>
        <fullName evidence="3">Uncharacterized protein</fullName>
    </submittedName>
</protein>
<proteinExistence type="predicted"/>
<gene>
    <name evidence="3" type="ORF">PYX00_000260</name>
</gene>